<evidence type="ECO:0000313" key="2">
    <source>
        <dbReference type="EMBL" id="MYL16105.1"/>
    </source>
</evidence>
<name>A0A6B1ILT0_9EURY</name>
<dbReference type="Proteomes" id="UP000460194">
    <property type="component" value="Unassembled WGS sequence"/>
</dbReference>
<accession>A0A6B1ILT0</accession>
<gene>
    <name evidence="2" type="ORF">GLW36_05495</name>
</gene>
<feature type="domain" description="DUF7344" evidence="1">
    <location>
        <begin position="22"/>
        <end position="101"/>
    </location>
</feature>
<dbReference type="InterPro" id="IPR036388">
    <property type="entry name" value="WH-like_DNA-bd_sf"/>
</dbReference>
<dbReference type="EMBL" id="WMEO01000006">
    <property type="protein sequence ID" value="MYL16105.1"/>
    <property type="molecule type" value="Genomic_DNA"/>
</dbReference>
<protein>
    <recommendedName>
        <fullName evidence="1">DUF7344 domain-containing protein</fullName>
    </recommendedName>
</protein>
<comment type="caution">
    <text evidence="2">The sequence shown here is derived from an EMBL/GenBank/DDBJ whole genome shotgun (WGS) entry which is preliminary data.</text>
</comment>
<dbReference type="AlphaFoldDB" id="A0A6B1ILT0"/>
<evidence type="ECO:0000259" key="1">
    <source>
        <dbReference type="Pfam" id="PF24035"/>
    </source>
</evidence>
<dbReference type="RefSeq" id="WP_008366905.1">
    <property type="nucleotide sequence ID" value="NZ_WMEO01000006.1"/>
</dbReference>
<evidence type="ECO:0000313" key="3">
    <source>
        <dbReference type="Proteomes" id="UP000460194"/>
    </source>
</evidence>
<organism evidence="2 3">
    <name type="scientific">Halorubrum distributum</name>
    <dbReference type="NCBI Taxonomy" id="29283"/>
    <lineage>
        <taxon>Archaea</taxon>
        <taxon>Methanobacteriati</taxon>
        <taxon>Methanobacteriota</taxon>
        <taxon>Stenosarchaea group</taxon>
        <taxon>Halobacteria</taxon>
        <taxon>Halobacteriales</taxon>
        <taxon>Haloferacaceae</taxon>
        <taxon>Halorubrum</taxon>
        <taxon>Halorubrum distributum group</taxon>
    </lineage>
</organism>
<dbReference type="InterPro" id="IPR055768">
    <property type="entry name" value="DUF7344"/>
</dbReference>
<sequence length="180" mass="19285">MTVLCERLDEGTRNPDDLNLIYDVLSNYRRRQMLQLLGAESDNSATIPDLASTIAAWEIDVDDPDAVSYDERKSVQSTIYQHHAPKMADAGLVEFDKRTSRLELTDRAARLGLGGDDADVDGSAGDDRKWVSSDTAAVTGALAVAVSVAATATVAGSPTAFVVLATSIVTGVITWNRSNR</sequence>
<dbReference type="Pfam" id="PF24035">
    <property type="entry name" value="DUF7344"/>
    <property type="match status" value="1"/>
</dbReference>
<dbReference type="Gene3D" id="1.10.10.10">
    <property type="entry name" value="Winged helix-like DNA-binding domain superfamily/Winged helix DNA-binding domain"/>
    <property type="match status" value="1"/>
</dbReference>
<reference evidence="2 3" key="1">
    <citation type="submission" date="2019-11" db="EMBL/GenBank/DDBJ databases">
        <title>Genome sequences of 17 halophilic strains isolated from different environments.</title>
        <authorList>
            <person name="Furrow R.E."/>
        </authorList>
    </citation>
    <scope>NUCLEOTIDE SEQUENCE [LARGE SCALE GENOMIC DNA]</scope>
    <source>
        <strain evidence="2 3">22517_05_Cabo</strain>
    </source>
</reference>
<proteinExistence type="predicted"/>